<organism evidence="2 3">
    <name type="scientific">Tigriopus californicus</name>
    <name type="common">Marine copepod</name>
    <dbReference type="NCBI Taxonomy" id="6832"/>
    <lineage>
        <taxon>Eukaryota</taxon>
        <taxon>Metazoa</taxon>
        <taxon>Ecdysozoa</taxon>
        <taxon>Arthropoda</taxon>
        <taxon>Crustacea</taxon>
        <taxon>Multicrustacea</taxon>
        <taxon>Hexanauplia</taxon>
        <taxon>Copepoda</taxon>
        <taxon>Harpacticoida</taxon>
        <taxon>Harpacticidae</taxon>
        <taxon>Tigriopus</taxon>
    </lineage>
</organism>
<name>A0A553NXF5_TIGCA</name>
<evidence type="ECO:0000256" key="1">
    <source>
        <dbReference type="SAM" id="MobiDB-lite"/>
    </source>
</evidence>
<keyword evidence="3" id="KW-1185">Reference proteome</keyword>
<proteinExistence type="predicted"/>
<sequence>MAMYTDGEGPMMKLNLGLVADPPEVESPLPVRVEPKPRRPFDPSLHGLDPKFRLTNFADLKG</sequence>
<gene>
    <name evidence="2" type="ORF">TCAL_01192</name>
</gene>
<evidence type="ECO:0000313" key="3">
    <source>
        <dbReference type="Proteomes" id="UP000318571"/>
    </source>
</evidence>
<evidence type="ECO:0000313" key="2">
    <source>
        <dbReference type="EMBL" id="TRY70112.1"/>
    </source>
</evidence>
<reference evidence="2 3" key="1">
    <citation type="journal article" date="2018" name="Nat. Ecol. Evol.">
        <title>Genomic signatures of mitonuclear coevolution across populations of Tigriopus californicus.</title>
        <authorList>
            <person name="Barreto F.S."/>
            <person name="Watson E.T."/>
            <person name="Lima T.G."/>
            <person name="Willett C.S."/>
            <person name="Edmands S."/>
            <person name="Li W."/>
            <person name="Burton R.S."/>
        </authorList>
    </citation>
    <scope>NUCLEOTIDE SEQUENCE [LARGE SCALE GENOMIC DNA]</scope>
    <source>
        <strain evidence="2 3">San Diego</strain>
    </source>
</reference>
<dbReference type="Proteomes" id="UP000318571">
    <property type="component" value="Chromosome 9"/>
</dbReference>
<accession>A0A553NXF5</accession>
<feature type="region of interest" description="Disordered" evidence="1">
    <location>
        <begin position="27"/>
        <end position="47"/>
    </location>
</feature>
<comment type="caution">
    <text evidence="2">The sequence shown here is derived from an EMBL/GenBank/DDBJ whole genome shotgun (WGS) entry which is preliminary data.</text>
</comment>
<dbReference type="AlphaFoldDB" id="A0A553NXF5"/>
<dbReference type="EMBL" id="VCGU01000009">
    <property type="protein sequence ID" value="TRY70112.1"/>
    <property type="molecule type" value="Genomic_DNA"/>
</dbReference>
<protein>
    <submittedName>
        <fullName evidence="2">Uncharacterized protein</fullName>
    </submittedName>
</protein>